<dbReference type="InterPro" id="IPR013328">
    <property type="entry name" value="6PGD_dom2"/>
</dbReference>
<evidence type="ECO:0000313" key="3">
    <source>
        <dbReference type="EMBL" id="GAA4384697.1"/>
    </source>
</evidence>
<dbReference type="Gene3D" id="3.40.50.720">
    <property type="entry name" value="NAD(P)-binding Rossmann-like Domain"/>
    <property type="match status" value="1"/>
</dbReference>
<organism evidence="3 4">
    <name type="scientific">Brevibacterium pityocampae</name>
    <dbReference type="NCBI Taxonomy" id="506594"/>
    <lineage>
        <taxon>Bacteria</taxon>
        <taxon>Bacillati</taxon>
        <taxon>Actinomycetota</taxon>
        <taxon>Actinomycetes</taxon>
        <taxon>Micrococcales</taxon>
        <taxon>Brevibacteriaceae</taxon>
        <taxon>Brevibacterium</taxon>
    </lineage>
</organism>
<sequence>MIGAGAIGGAIGAAFADSGTEVVLVARGDNARAIESTGLRLRSPDRTITAHPTVVRKPGEVVLGTHDVLILATKTHQALSALRDWTDEPVHDTAGAVVGTAGERLPLLLFLNGVEAARIAPRWFARVWSTTIWLPALHTEPGEVVVRMHPALGGFFTGPVTAAARTDSVLDEVAADFRGAGFEFVPVEDIAEHAWAKLLSNLANGLDAILGPGADLTELAREMRTEAKAVYRAAGIEYLSNGPARYGIADRLQMGEVPGVEEFGSSSWQSLARGTGSIETDYLTGEIVRLAHATGAAAERCALVSRWCRALAAGSDLGGEIPAGQAERKAALEAAFARFPDAGEPPTPSRIAP</sequence>
<dbReference type="InterPro" id="IPR013332">
    <property type="entry name" value="KPR_N"/>
</dbReference>
<reference evidence="4" key="1">
    <citation type="journal article" date="2019" name="Int. J. Syst. Evol. Microbiol.">
        <title>The Global Catalogue of Microorganisms (GCM) 10K type strain sequencing project: providing services to taxonomists for standard genome sequencing and annotation.</title>
        <authorList>
            <consortium name="The Broad Institute Genomics Platform"/>
            <consortium name="The Broad Institute Genome Sequencing Center for Infectious Disease"/>
            <person name="Wu L."/>
            <person name="Ma J."/>
        </authorList>
    </citation>
    <scope>NUCLEOTIDE SEQUENCE [LARGE SCALE GENOMIC DNA]</scope>
    <source>
        <strain evidence="4">JCM 17808</strain>
    </source>
</reference>
<dbReference type="InterPro" id="IPR036291">
    <property type="entry name" value="NAD(P)-bd_dom_sf"/>
</dbReference>
<protein>
    <submittedName>
        <fullName evidence="3">2-dehydropantoate 2-reductase N-terminal domain-containing protein</fullName>
    </submittedName>
</protein>
<comment type="caution">
    <text evidence="3">The sequence shown here is derived from an EMBL/GenBank/DDBJ whole genome shotgun (WGS) entry which is preliminary data.</text>
</comment>
<dbReference type="InterPro" id="IPR051402">
    <property type="entry name" value="KPR-Related"/>
</dbReference>
<evidence type="ECO:0000313" key="4">
    <source>
        <dbReference type="Proteomes" id="UP001500642"/>
    </source>
</evidence>
<dbReference type="SUPFAM" id="SSF48179">
    <property type="entry name" value="6-phosphogluconate dehydrogenase C-terminal domain-like"/>
    <property type="match status" value="1"/>
</dbReference>
<dbReference type="Pfam" id="PF02558">
    <property type="entry name" value="ApbA"/>
    <property type="match status" value="1"/>
</dbReference>
<dbReference type="Proteomes" id="UP001500642">
    <property type="component" value="Unassembled WGS sequence"/>
</dbReference>
<proteinExistence type="predicted"/>
<feature type="domain" description="Ketopantoate reductase N-terminal" evidence="1">
    <location>
        <begin position="2"/>
        <end position="147"/>
    </location>
</feature>
<evidence type="ECO:0000259" key="1">
    <source>
        <dbReference type="Pfam" id="PF02558"/>
    </source>
</evidence>
<dbReference type="PANTHER" id="PTHR21708">
    <property type="entry name" value="PROBABLE 2-DEHYDROPANTOATE 2-REDUCTASE"/>
    <property type="match status" value="1"/>
</dbReference>
<name>A0ABP8J470_9MICO</name>
<dbReference type="Gene3D" id="1.10.1040.10">
    <property type="entry name" value="N-(1-d-carboxylethyl)-l-norvaline Dehydrogenase, domain 2"/>
    <property type="match status" value="1"/>
</dbReference>
<feature type="domain" description="Ketopantoate reductase C-terminal" evidence="2">
    <location>
        <begin position="189"/>
        <end position="309"/>
    </location>
</feature>
<accession>A0ABP8J470</accession>
<dbReference type="InterPro" id="IPR008927">
    <property type="entry name" value="6-PGluconate_DH-like_C_sf"/>
</dbReference>
<dbReference type="InterPro" id="IPR013752">
    <property type="entry name" value="KPA_reductase"/>
</dbReference>
<dbReference type="SUPFAM" id="SSF51735">
    <property type="entry name" value="NAD(P)-binding Rossmann-fold domains"/>
    <property type="match status" value="1"/>
</dbReference>
<gene>
    <name evidence="3" type="ORF">GCM10023167_05770</name>
</gene>
<dbReference type="Pfam" id="PF08546">
    <property type="entry name" value="ApbA_C"/>
    <property type="match status" value="1"/>
</dbReference>
<keyword evidence="4" id="KW-1185">Reference proteome</keyword>
<dbReference type="EMBL" id="BAABGL010000002">
    <property type="protein sequence ID" value="GAA4384697.1"/>
    <property type="molecule type" value="Genomic_DNA"/>
</dbReference>
<evidence type="ECO:0000259" key="2">
    <source>
        <dbReference type="Pfam" id="PF08546"/>
    </source>
</evidence>
<dbReference type="PANTHER" id="PTHR21708:SF26">
    <property type="entry name" value="2-DEHYDROPANTOATE 2-REDUCTASE"/>
    <property type="match status" value="1"/>
</dbReference>